<dbReference type="SMART" id="SM00116">
    <property type="entry name" value="CBS"/>
    <property type="match status" value="2"/>
</dbReference>
<dbReference type="AlphaFoldDB" id="A0A3B1E4R4"/>
<keyword evidence="1" id="KW-0129">CBS domain</keyword>
<feature type="domain" description="CBS" evidence="2">
    <location>
        <begin position="11"/>
        <end position="69"/>
    </location>
</feature>
<dbReference type="InterPro" id="IPR046342">
    <property type="entry name" value="CBS_dom_sf"/>
</dbReference>
<evidence type="ECO:0000259" key="2">
    <source>
        <dbReference type="PROSITE" id="PS51371"/>
    </source>
</evidence>
<name>A0A3B1E4R4_9ZZZZ</name>
<dbReference type="InterPro" id="IPR044729">
    <property type="entry name" value="CBS_bac"/>
</dbReference>
<feature type="domain" description="CBS" evidence="2">
    <location>
        <begin position="78"/>
        <end position="133"/>
    </location>
</feature>
<accession>A0A3B1E4R4</accession>
<proteinExistence type="predicted"/>
<dbReference type="Pfam" id="PF00571">
    <property type="entry name" value="CBS"/>
    <property type="match status" value="2"/>
</dbReference>
<dbReference type="InterPro" id="IPR051257">
    <property type="entry name" value="Diverse_CBS-Domain"/>
</dbReference>
<evidence type="ECO:0000313" key="3">
    <source>
        <dbReference type="EMBL" id="VAX40945.1"/>
    </source>
</evidence>
<organism evidence="3">
    <name type="scientific">hydrothermal vent metagenome</name>
    <dbReference type="NCBI Taxonomy" id="652676"/>
    <lineage>
        <taxon>unclassified sequences</taxon>
        <taxon>metagenomes</taxon>
        <taxon>ecological metagenomes</taxon>
    </lineage>
</organism>
<protein>
    <submittedName>
        <fullName evidence="3">CBS domain protein</fullName>
    </submittedName>
</protein>
<dbReference type="PANTHER" id="PTHR43080:SF26">
    <property type="entry name" value="REGULATORY PROTEIN"/>
    <property type="match status" value="1"/>
</dbReference>
<dbReference type="CDD" id="cd04629">
    <property type="entry name" value="CBS_pair_bac"/>
    <property type="match status" value="1"/>
</dbReference>
<gene>
    <name evidence="3" type="ORF">MNBD_PLANCTO02-903</name>
</gene>
<sequence>MMNLILARDIMATKLVTLTPQMDVFEAISILVKKRISGAPVVDEHGEFIGIFSEKCCMGVLLDSAYRRLPTTQLFAFMSSDVRTVSEEDDLLSIAQIFLTTNYRRLPVLQGKKLVGQISRRDVLTAAHKLMKIIPDRSTTPLYLSSLVEIDELPIA</sequence>
<reference evidence="3" key="1">
    <citation type="submission" date="2018-06" db="EMBL/GenBank/DDBJ databases">
        <authorList>
            <person name="Zhirakovskaya E."/>
        </authorList>
    </citation>
    <scope>NUCLEOTIDE SEQUENCE</scope>
</reference>
<dbReference type="EMBL" id="UOGL01000497">
    <property type="protein sequence ID" value="VAX40945.1"/>
    <property type="molecule type" value="Genomic_DNA"/>
</dbReference>
<dbReference type="SUPFAM" id="SSF54631">
    <property type="entry name" value="CBS-domain pair"/>
    <property type="match status" value="1"/>
</dbReference>
<dbReference type="PANTHER" id="PTHR43080">
    <property type="entry name" value="CBS DOMAIN-CONTAINING PROTEIN CBSX3, MITOCHONDRIAL"/>
    <property type="match status" value="1"/>
</dbReference>
<evidence type="ECO:0000256" key="1">
    <source>
        <dbReference type="ARBA" id="ARBA00023122"/>
    </source>
</evidence>
<dbReference type="PROSITE" id="PS51371">
    <property type="entry name" value="CBS"/>
    <property type="match status" value="2"/>
</dbReference>
<dbReference type="InterPro" id="IPR000644">
    <property type="entry name" value="CBS_dom"/>
</dbReference>
<dbReference type="Gene3D" id="3.10.580.10">
    <property type="entry name" value="CBS-domain"/>
    <property type="match status" value="1"/>
</dbReference>